<dbReference type="SUPFAM" id="SSF53182">
    <property type="entry name" value="Pyrrolidone carboxyl peptidase (pyroglutamate aminopeptidase)"/>
    <property type="match status" value="1"/>
</dbReference>
<keyword evidence="2" id="KW-1185">Reference proteome</keyword>
<accession>A0ABS5ZFM4</accession>
<dbReference type="Proteomes" id="UP000690515">
    <property type="component" value="Unassembled WGS sequence"/>
</dbReference>
<dbReference type="Gene3D" id="3.40.630.20">
    <property type="entry name" value="Peptidase C15, pyroglutamyl peptidase I-like"/>
    <property type="match status" value="1"/>
</dbReference>
<organism evidence="1 2">
    <name type="scientific">Zooshikella harenae</name>
    <dbReference type="NCBI Taxonomy" id="2827238"/>
    <lineage>
        <taxon>Bacteria</taxon>
        <taxon>Pseudomonadati</taxon>
        <taxon>Pseudomonadota</taxon>
        <taxon>Gammaproteobacteria</taxon>
        <taxon>Oceanospirillales</taxon>
        <taxon>Zooshikellaceae</taxon>
        <taxon>Zooshikella</taxon>
    </lineage>
</organism>
<evidence type="ECO:0008006" key="3">
    <source>
        <dbReference type="Google" id="ProtNLM"/>
    </source>
</evidence>
<evidence type="ECO:0000313" key="2">
    <source>
        <dbReference type="Proteomes" id="UP000690515"/>
    </source>
</evidence>
<proteinExistence type="predicted"/>
<protein>
    <recommendedName>
        <fullName evidence="3">Pyrrolidone-carboxylate peptidase</fullName>
    </recommendedName>
</protein>
<gene>
    <name evidence="1" type="ORF">KCG35_17060</name>
</gene>
<name>A0ABS5ZFM4_9GAMM</name>
<comment type="caution">
    <text evidence="1">The sequence shown here is derived from an EMBL/GenBank/DDBJ whole genome shotgun (WGS) entry which is preliminary data.</text>
</comment>
<dbReference type="InterPro" id="IPR036440">
    <property type="entry name" value="Peptidase_C15-like_sf"/>
</dbReference>
<evidence type="ECO:0000313" key="1">
    <source>
        <dbReference type="EMBL" id="MBU2712780.1"/>
    </source>
</evidence>
<dbReference type="RefSeq" id="WP_215821006.1">
    <property type="nucleotide sequence ID" value="NZ_JAGSOY010000048.1"/>
</dbReference>
<reference evidence="1 2" key="1">
    <citation type="submission" date="2021-04" db="EMBL/GenBank/DDBJ databases">
        <authorList>
            <person name="Pira H."/>
            <person name="Risdian C."/>
            <person name="Wink J."/>
        </authorList>
    </citation>
    <scope>NUCLEOTIDE SEQUENCE [LARGE SCALE GENOMIC DNA]</scope>
    <source>
        <strain evidence="1 2">WH53</strain>
    </source>
</reference>
<sequence length="384" mass="43437">MNRLVRNSILSLCMVFTFLPTEGWSSQSVEEARIERALQQIPQQVNKYHSLISTFTQKITHTTNYSQLVTVVDRMGEQLWQQSVSDNQAGSLYDDRALYWSRLQLTQRLKNTELQFNITSSQLDHLIWRLELASRGALQSTFKYNTTHKVFITGFDPFQLDSNIRQSNPAGVTALMLDNTMIQVGNEHIEIQAINFPVRFADFDKGIVETALAPVLSANQANMVMTISMGRSTFDLERFPGLRRSALAPDNLNVYSGGSYSQPIRPLLNGAELTGPEFIEFSLPVQAMLQVQYPYAIRDNHRVVTLTGVYYPESLAELEGEVSVEGSGGGYLSNEVSYRSLWLRQQMHSTVPMGHLHTPRLNGYNQPMLKKIVQQIKTIIKKGV</sequence>
<dbReference type="EMBL" id="JAGSOY010000048">
    <property type="protein sequence ID" value="MBU2712780.1"/>
    <property type="molecule type" value="Genomic_DNA"/>
</dbReference>